<evidence type="ECO:0000259" key="2">
    <source>
        <dbReference type="SMART" id="SM00047"/>
    </source>
</evidence>
<protein>
    <submittedName>
        <fullName evidence="3">Glycoside hydrolase family 73 protein</fullName>
    </submittedName>
</protein>
<proteinExistence type="predicted"/>
<dbReference type="PANTHER" id="PTHR33308:SF9">
    <property type="entry name" value="PEPTIDOGLYCAN HYDROLASE FLGJ"/>
    <property type="match status" value="1"/>
</dbReference>
<evidence type="ECO:0000313" key="3">
    <source>
        <dbReference type="EMBL" id="MEK8128648.1"/>
    </source>
</evidence>
<dbReference type="EMBL" id="JBBPCC010000006">
    <property type="protein sequence ID" value="MEK8128648.1"/>
    <property type="molecule type" value="Genomic_DNA"/>
</dbReference>
<dbReference type="InterPro" id="IPR002901">
    <property type="entry name" value="MGlyc_endo_b_GlcNAc-like_dom"/>
</dbReference>
<reference evidence="3 4" key="1">
    <citation type="submission" date="2024-04" db="EMBL/GenBank/DDBJ databases">
        <title>draft genome sequnece of Paenibacillus filicis.</title>
        <authorList>
            <person name="Kim D.-U."/>
        </authorList>
    </citation>
    <scope>NUCLEOTIDE SEQUENCE [LARGE SCALE GENOMIC DNA]</scope>
    <source>
        <strain evidence="3 4">KACC14197</strain>
    </source>
</reference>
<accession>A0ABU9DID4</accession>
<feature type="domain" description="Mannosyl-glycoprotein endo-beta-N-acetylglucosamidase-like" evidence="2">
    <location>
        <begin position="2"/>
        <end position="146"/>
    </location>
</feature>
<sequence length="218" mass="24324">MTAAEFIAKIAPLAQVEQLRTSVLASITIAQGALESAWGRSAPGNNLFGIKGAGTTQDTKEYINGQWVTIKAGFRAYPDWTGSIVDHSDFLVQNGRYARAGFFQACAALDYKGAARALQQAGYATDPNYANKLISLIESNGLQKYDLVQVETEEDDMNKVLEYDQWAWDELDKYLGDAYNEGIISDWKWVQAARDKALTYKDLLLLKVLIDERRRVKA</sequence>
<gene>
    <name evidence="3" type="ORF">WMW72_12095</name>
</gene>
<comment type="caution">
    <text evidence="3">The sequence shown here is derived from an EMBL/GenBank/DDBJ whole genome shotgun (WGS) entry which is preliminary data.</text>
</comment>
<keyword evidence="4" id="KW-1185">Reference proteome</keyword>
<dbReference type="InterPro" id="IPR051056">
    <property type="entry name" value="Glycosyl_Hydrolase_73"/>
</dbReference>
<dbReference type="PRINTS" id="PR01002">
    <property type="entry name" value="FLGFLGJ"/>
</dbReference>
<name>A0ABU9DID4_9BACL</name>
<dbReference type="Gene3D" id="1.10.530.10">
    <property type="match status" value="1"/>
</dbReference>
<dbReference type="SMART" id="SM00047">
    <property type="entry name" value="LYZ2"/>
    <property type="match status" value="1"/>
</dbReference>
<dbReference type="GO" id="GO:0016787">
    <property type="term" value="F:hydrolase activity"/>
    <property type="evidence" value="ECO:0007669"/>
    <property type="project" value="UniProtKB-KW"/>
</dbReference>
<keyword evidence="1 3" id="KW-0378">Hydrolase</keyword>
<dbReference type="Proteomes" id="UP001469365">
    <property type="component" value="Unassembled WGS sequence"/>
</dbReference>
<dbReference type="RefSeq" id="WP_341415724.1">
    <property type="nucleotide sequence ID" value="NZ_JBBPCC010000006.1"/>
</dbReference>
<dbReference type="Pfam" id="PF01832">
    <property type="entry name" value="Glucosaminidase"/>
    <property type="match status" value="1"/>
</dbReference>
<dbReference type="PANTHER" id="PTHR33308">
    <property type="entry name" value="PEPTIDOGLYCAN HYDROLASE FLGJ"/>
    <property type="match status" value="1"/>
</dbReference>
<evidence type="ECO:0000256" key="1">
    <source>
        <dbReference type="ARBA" id="ARBA00022801"/>
    </source>
</evidence>
<organism evidence="3 4">
    <name type="scientific">Paenibacillus filicis</name>
    <dbReference type="NCBI Taxonomy" id="669464"/>
    <lineage>
        <taxon>Bacteria</taxon>
        <taxon>Bacillati</taxon>
        <taxon>Bacillota</taxon>
        <taxon>Bacilli</taxon>
        <taxon>Bacillales</taxon>
        <taxon>Paenibacillaceae</taxon>
        <taxon>Paenibacillus</taxon>
    </lineage>
</organism>
<evidence type="ECO:0000313" key="4">
    <source>
        <dbReference type="Proteomes" id="UP001469365"/>
    </source>
</evidence>